<sequence length="93" mass="10826">DVGDQETVNILKIILKDEIGHVTIGSKWFHYCCTQRALDPLKTFRKLLLDYMGAPLRSPFYTEARLQAGFSQQELNELLAMEKQWIMDQKHLS</sequence>
<dbReference type="Pfam" id="PF04305">
    <property type="entry name" value="DUF455"/>
    <property type="match status" value="1"/>
</dbReference>
<dbReference type="PANTHER" id="PTHR42782:SF4">
    <property type="entry name" value="DUF455 DOMAIN-CONTAINING PROTEIN"/>
    <property type="match status" value="1"/>
</dbReference>
<gene>
    <name evidence="1" type="ORF">ENJ51_11905</name>
</gene>
<protein>
    <submittedName>
        <fullName evidence="1">DUF455 family protein</fullName>
    </submittedName>
</protein>
<dbReference type="InterPro" id="IPR007402">
    <property type="entry name" value="DUF455"/>
</dbReference>
<feature type="non-terminal residue" evidence="1">
    <location>
        <position position="1"/>
    </location>
</feature>
<comment type="caution">
    <text evidence="1">The sequence shown here is derived from an EMBL/GenBank/DDBJ whole genome shotgun (WGS) entry which is preliminary data.</text>
</comment>
<dbReference type="EMBL" id="DRMS01000453">
    <property type="protein sequence ID" value="HFC93504.1"/>
    <property type="molecule type" value="Genomic_DNA"/>
</dbReference>
<dbReference type="AlphaFoldDB" id="A0A7V2T4T9"/>
<reference evidence="1" key="1">
    <citation type="journal article" date="2020" name="mSystems">
        <title>Genome- and Community-Level Interaction Insights into Carbon Utilization and Element Cycling Functions of Hydrothermarchaeota in Hydrothermal Sediment.</title>
        <authorList>
            <person name="Zhou Z."/>
            <person name="Liu Y."/>
            <person name="Xu W."/>
            <person name="Pan J."/>
            <person name="Luo Z.H."/>
            <person name="Li M."/>
        </authorList>
    </citation>
    <scope>NUCLEOTIDE SEQUENCE [LARGE SCALE GENOMIC DNA]</scope>
    <source>
        <strain evidence="1">HyVt-493</strain>
    </source>
</reference>
<organism evidence="1">
    <name type="scientific">Leucothrix mucor</name>
    <dbReference type="NCBI Taxonomy" id="45248"/>
    <lineage>
        <taxon>Bacteria</taxon>
        <taxon>Pseudomonadati</taxon>
        <taxon>Pseudomonadota</taxon>
        <taxon>Gammaproteobacteria</taxon>
        <taxon>Thiotrichales</taxon>
        <taxon>Thiotrichaceae</taxon>
        <taxon>Leucothrix</taxon>
    </lineage>
</organism>
<accession>A0A7V2T4T9</accession>
<proteinExistence type="predicted"/>
<evidence type="ECO:0000313" key="1">
    <source>
        <dbReference type="EMBL" id="HFC93504.1"/>
    </source>
</evidence>
<dbReference type="Proteomes" id="UP000885750">
    <property type="component" value="Unassembled WGS sequence"/>
</dbReference>
<dbReference type="PANTHER" id="PTHR42782">
    <property type="entry name" value="SI:CH73-314G15.3"/>
    <property type="match status" value="1"/>
</dbReference>
<name>A0A7V2T4T9_LEUMU</name>